<dbReference type="InterPro" id="IPR050297">
    <property type="entry name" value="LipidA_mod_glycosyltrf_83"/>
</dbReference>
<feature type="transmembrane region" description="Helical" evidence="8">
    <location>
        <begin position="314"/>
        <end position="331"/>
    </location>
</feature>
<dbReference type="GO" id="GO:0016763">
    <property type="term" value="F:pentosyltransferase activity"/>
    <property type="evidence" value="ECO:0007669"/>
    <property type="project" value="TreeGrafter"/>
</dbReference>
<keyword evidence="5 8" id="KW-0812">Transmembrane</keyword>
<name>A0A1V4ATM9_9BACT</name>
<evidence type="ECO:0000256" key="4">
    <source>
        <dbReference type="ARBA" id="ARBA00022679"/>
    </source>
</evidence>
<dbReference type="Pfam" id="PF13231">
    <property type="entry name" value="PMT_2"/>
    <property type="match status" value="1"/>
</dbReference>
<feature type="domain" description="Glycosyltransferase RgtA/B/C/D-like" evidence="9">
    <location>
        <begin position="69"/>
        <end position="220"/>
    </location>
</feature>
<evidence type="ECO:0000256" key="5">
    <source>
        <dbReference type="ARBA" id="ARBA00022692"/>
    </source>
</evidence>
<feature type="transmembrane region" description="Helical" evidence="8">
    <location>
        <begin position="284"/>
        <end position="302"/>
    </location>
</feature>
<dbReference type="PANTHER" id="PTHR33908:SF11">
    <property type="entry name" value="MEMBRANE PROTEIN"/>
    <property type="match status" value="1"/>
</dbReference>
<dbReference type="EMBL" id="AYTS01000082">
    <property type="protein sequence ID" value="OOP56437.1"/>
    <property type="molecule type" value="Genomic_DNA"/>
</dbReference>
<evidence type="ECO:0000259" key="9">
    <source>
        <dbReference type="Pfam" id="PF13231"/>
    </source>
</evidence>
<dbReference type="InterPro" id="IPR038731">
    <property type="entry name" value="RgtA/B/C-like"/>
</dbReference>
<feature type="transmembrane region" description="Helical" evidence="8">
    <location>
        <begin position="86"/>
        <end position="104"/>
    </location>
</feature>
<comment type="subcellular location">
    <subcellularLocation>
        <location evidence="1">Cell membrane</location>
        <topology evidence="1">Multi-pass membrane protein</topology>
    </subcellularLocation>
</comment>
<sequence>MKKLLKKKFIYEPHHMNFRWRVNFLFLACFFLRLCFTGKYLDSCDSIDFALGLQDYDLSQFQPHFPGYPVYIFISRLFFKVFRDDVWALTMPGVLFGSLTIFPLSLLAKHLFSEKIAILTALFYLLNPLCWLQSERPTSDTMGLFFVIVSACLLCYACTTAHKGCIFWGSLALGFGLGTRISNFPFIAVWAASLFYITTLKVPREKRALSLGLLGLTIGIITWLFPQIGYVGWRPFWQNGFVFSHGHFTDWGGSVITFGGLDRIICLAKSIWAYGLGGWWYDSSVLRLIPSVIMAISLYWFLKYRRVDRRVRFLGAYVLPYLLWVILGQNVANPRHILPIIPLLLMMIAYGLCKAGERDYKGIALILTLSLIMSMAVTSFRLVIKYHQEVPAPIQIIQWIERQGNPLSLRIYCSDEKRFFDYYAPQWDVRKVRDITEVQRDLLSSLDNPQQILLVHSFGEIRQFGITHPPRVTIKGNPYTDSTREGLLLYTLTGL</sequence>
<feature type="transmembrane region" description="Helical" evidence="8">
    <location>
        <begin position="365"/>
        <end position="384"/>
    </location>
</feature>
<feature type="transmembrane region" description="Helical" evidence="8">
    <location>
        <begin position="337"/>
        <end position="353"/>
    </location>
</feature>
<reference evidence="10 11" key="1">
    <citation type="journal article" date="2017" name="Water Res.">
        <title>Discovery and metagenomic analysis of an anammox bacterial enrichment related to Candidatus "Brocadia caroliniensis" in a full-scale glycerol-fed nitritation-denitritation separate centrate treatment process.</title>
        <authorList>
            <person name="Park H."/>
            <person name="Brotto A.C."/>
            <person name="van Loosdrecht M.C."/>
            <person name="Chandran K."/>
        </authorList>
    </citation>
    <scope>NUCLEOTIDE SEQUENCE [LARGE SCALE GENOMIC DNA]</scope>
    <source>
        <strain evidence="10">26THWARD</strain>
    </source>
</reference>
<comment type="caution">
    <text evidence="10">The sequence shown here is derived from an EMBL/GenBank/DDBJ whole genome shotgun (WGS) entry which is preliminary data.</text>
</comment>
<evidence type="ECO:0000256" key="6">
    <source>
        <dbReference type="ARBA" id="ARBA00022989"/>
    </source>
</evidence>
<dbReference type="AlphaFoldDB" id="A0A1V4ATM9"/>
<evidence type="ECO:0000313" key="11">
    <source>
        <dbReference type="Proteomes" id="UP000189681"/>
    </source>
</evidence>
<gene>
    <name evidence="10" type="ORF">AYP45_09140</name>
</gene>
<dbReference type="STRING" id="1004156.AYP45_09140"/>
<keyword evidence="7 8" id="KW-0472">Membrane</keyword>
<keyword evidence="4" id="KW-0808">Transferase</keyword>
<evidence type="ECO:0000313" key="10">
    <source>
        <dbReference type="EMBL" id="OOP56437.1"/>
    </source>
</evidence>
<organism evidence="10 11">
    <name type="scientific">Candidatus Brocadia carolinensis</name>
    <dbReference type="NCBI Taxonomy" id="1004156"/>
    <lineage>
        <taxon>Bacteria</taxon>
        <taxon>Pseudomonadati</taxon>
        <taxon>Planctomycetota</taxon>
        <taxon>Candidatus Brocadiia</taxon>
        <taxon>Candidatus Brocadiales</taxon>
        <taxon>Candidatus Brocadiaceae</taxon>
        <taxon>Candidatus Brocadia</taxon>
    </lineage>
</organism>
<dbReference type="Proteomes" id="UP000189681">
    <property type="component" value="Unassembled WGS sequence"/>
</dbReference>
<dbReference type="GO" id="GO:0009103">
    <property type="term" value="P:lipopolysaccharide biosynthetic process"/>
    <property type="evidence" value="ECO:0007669"/>
    <property type="project" value="UniProtKB-ARBA"/>
</dbReference>
<keyword evidence="2" id="KW-1003">Cell membrane</keyword>
<keyword evidence="6 8" id="KW-1133">Transmembrane helix</keyword>
<evidence type="ECO:0000256" key="1">
    <source>
        <dbReference type="ARBA" id="ARBA00004651"/>
    </source>
</evidence>
<keyword evidence="3" id="KW-0328">Glycosyltransferase</keyword>
<evidence type="ECO:0000256" key="7">
    <source>
        <dbReference type="ARBA" id="ARBA00023136"/>
    </source>
</evidence>
<evidence type="ECO:0000256" key="8">
    <source>
        <dbReference type="SAM" id="Phobius"/>
    </source>
</evidence>
<evidence type="ECO:0000256" key="3">
    <source>
        <dbReference type="ARBA" id="ARBA00022676"/>
    </source>
</evidence>
<dbReference type="GO" id="GO:0005886">
    <property type="term" value="C:plasma membrane"/>
    <property type="evidence" value="ECO:0007669"/>
    <property type="project" value="UniProtKB-SubCell"/>
</dbReference>
<proteinExistence type="predicted"/>
<feature type="transmembrane region" description="Helical" evidence="8">
    <location>
        <begin position="211"/>
        <end position="233"/>
    </location>
</feature>
<feature type="transmembrane region" description="Helical" evidence="8">
    <location>
        <begin position="181"/>
        <end position="199"/>
    </location>
</feature>
<feature type="transmembrane region" description="Helical" evidence="8">
    <location>
        <begin position="144"/>
        <end position="169"/>
    </location>
</feature>
<evidence type="ECO:0000256" key="2">
    <source>
        <dbReference type="ARBA" id="ARBA00022475"/>
    </source>
</evidence>
<protein>
    <recommendedName>
        <fullName evidence="9">Glycosyltransferase RgtA/B/C/D-like domain-containing protein</fullName>
    </recommendedName>
</protein>
<dbReference type="PANTHER" id="PTHR33908">
    <property type="entry name" value="MANNOSYLTRANSFERASE YKCB-RELATED"/>
    <property type="match status" value="1"/>
</dbReference>
<accession>A0A1V4ATM9</accession>